<protein>
    <submittedName>
        <fullName evidence="1">Uncharacterized protein</fullName>
    </submittedName>
</protein>
<keyword evidence="2" id="KW-1185">Reference proteome</keyword>
<dbReference type="Proteomes" id="UP000316238">
    <property type="component" value="Unassembled WGS sequence"/>
</dbReference>
<sequence>MKKQNCHAACQFTLLALAHVFYFLGNVFEISNKEIFLLRTSQACSLARYDNICLVTGCHLQSHGNLLWKCHDTPGMLNLTLWSEKEHGSIFATHPHFFCAVGEIEHSFFRHFLCRVG</sequence>
<dbReference type="AlphaFoldDB" id="A0A521G070"/>
<proteinExistence type="predicted"/>
<name>A0A521G070_9BACT</name>
<gene>
    <name evidence="1" type="ORF">CDV28_12835</name>
</gene>
<evidence type="ECO:0000313" key="2">
    <source>
        <dbReference type="Proteomes" id="UP000316238"/>
    </source>
</evidence>
<accession>A0A521G070</accession>
<dbReference type="EMBL" id="NQJD01000028">
    <property type="protein sequence ID" value="TAA74395.1"/>
    <property type="molecule type" value="Genomic_DNA"/>
</dbReference>
<evidence type="ECO:0000313" key="1">
    <source>
        <dbReference type="EMBL" id="TAA74395.1"/>
    </source>
</evidence>
<reference evidence="1" key="1">
    <citation type="submission" date="2017-07" db="EMBL/GenBank/DDBJ databases">
        <title>The cable genome - Insights into the physiology and evolution of filamentous bacteria capable of sulfide oxidation via long distance electron transfer.</title>
        <authorList>
            <person name="Thorup C."/>
            <person name="Bjerg J.T."/>
            <person name="Schreiber L."/>
            <person name="Nielsen L.P."/>
            <person name="Kjeldsen K.U."/>
            <person name="Boesen T."/>
            <person name="Boggild A."/>
            <person name="Meysman F."/>
            <person name="Geelhoed J."/>
            <person name="Schramm A."/>
        </authorList>
    </citation>
    <scope>NUCLEOTIDE SEQUENCE [LARGE SCALE GENOMIC DNA]</scope>
    <source>
        <strain evidence="1">GS</strain>
    </source>
</reference>
<organism evidence="1 2">
    <name type="scientific">Candidatus Electronema aureum</name>
    <dbReference type="NCBI Taxonomy" id="2005002"/>
    <lineage>
        <taxon>Bacteria</taxon>
        <taxon>Pseudomonadati</taxon>
        <taxon>Thermodesulfobacteriota</taxon>
        <taxon>Desulfobulbia</taxon>
        <taxon>Desulfobulbales</taxon>
        <taxon>Desulfobulbaceae</taxon>
        <taxon>Candidatus Electronema</taxon>
    </lineage>
</organism>
<comment type="caution">
    <text evidence="1">The sequence shown here is derived from an EMBL/GenBank/DDBJ whole genome shotgun (WGS) entry which is preliminary data.</text>
</comment>